<evidence type="ECO:0000313" key="2">
    <source>
        <dbReference type="Proteomes" id="UP001595821"/>
    </source>
</evidence>
<name>A0ABD5P5P2_9EURY</name>
<dbReference type="EMBL" id="JBHSDJ010000133">
    <property type="protein sequence ID" value="MFC4249621.1"/>
    <property type="molecule type" value="Genomic_DNA"/>
</dbReference>
<comment type="caution">
    <text evidence="1">The sequence shown here is derived from an EMBL/GenBank/DDBJ whole genome shotgun (WGS) entry which is preliminary data.</text>
</comment>
<evidence type="ECO:0000313" key="1">
    <source>
        <dbReference type="EMBL" id="MFC4249621.1"/>
    </source>
</evidence>
<dbReference type="Proteomes" id="UP001595821">
    <property type="component" value="Unassembled WGS sequence"/>
</dbReference>
<organism evidence="1 2">
    <name type="scientific">Natribaculum luteum</name>
    <dbReference type="NCBI Taxonomy" id="1586232"/>
    <lineage>
        <taxon>Archaea</taxon>
        <taxon>Methanobacteriati</taxon>
        <taxon>Methanobacteriota</taxon>
        <taxon>Stenosarchaea group</taxon>
        <taxon>Halobacteria</taxon>
        <taxon>Halobacteriales</taxon>
        <taxon>Natrialbaceae</taxon>
        <taxon>Natribaculum</taxon>
    </lineage>
</organism>
<dbReference type="Gene3D" id="3.90.70.10">
    <property type="entry name" value="Cysteine proteinases"/>
    <property type="match status" value="1"/>
</dbReference>
<dbReference type="AlphaFoldDB" id="A0ABD5P5P2"/>
<dbReference type="GeneID" id="71853386"/>
<sequence length="201" mass="22457">MVGNPIMANPGGREYDVLRMPSHRQAQDAPECICYALWMVAHYVANEYPDKDVRAKTNPPKLDLIRDYLEIGDLGWENVGQEPLTELATEISSLKFHLEYRYNGLPQSVDEFANEGLNQLLPTIIMVDRVLLKTGNRGEGPVHAVIVSGVGDSHITIEDPLVEGTTTMEIGKLEEAWDPEFNTSIAVRLSDGLEPTRRDEL</sequence>
<reference evidence="1 2" key="1">
    <citation type="journal article" date="2014" name="Int. J. Syst. Evol. Microbiol.">
        <title>Complete genome sequence of Corynebacterium casei LMG S-19264T (=DSM 44701T), isolated from a smear-ripened cheese.</title>
        <authorList>
            <consortium name="US DOE Joint Genome Institute (JGI-PGF)"/>
            <person name="Walter F."/>
            <person name="Albersmeier A."/>
            <person name="Kalinowski J."/>
            <person name="Ruckert C."/>
        </authorList>
    </citation>
    <scope>NUCLEOTIDE SEQUENCE [LARGE SCALE GENOMIC DNA]</scope>
    <source>
        <strain evidence="1 2">IBRC-M 10912</strain>
    </source>
</reference>
<proteinExistence type="predicted"/>
<evidence type="ECO:0008006" key="3">
    <source>
        <dbReference type="Google" id="ProtNLM"/>
    </source>
</evidence>
<gene>
    <name evidence="1" type="ORF">ACFOZ7_22260</name>
</gene>
<dbReference type="RefSeq" id="WP_246973226.1">
    <property type="nucleotide sequence ID" value="NZ_CP095397.1"/>
</dbReference>
<accession>A0ABD5P5P2</accession>
<protein>
    <recommendedName>
        <fullName evidence="3">Peptidase C39-like domain-containing protein</fullName>
    </recommendedName>
</protein>